<evidence type="ECO:0008006" key="7">
    <source>
        <dbReference type="Google" id="ProtNLM"/>
    </source>
</evidence>
<proteinExistence type="predicted"/>
<evidence type="ECO:0000256" key="2">
    <source>
        <dbReference type="ARBA" id="ARBA00023043"/>
    </source>
</evidence>
<reference evidence="5" key="2">
    <citation type="journal article" date="2022" name="Microbiol. Resour. Announc.">
        <title>Whole-Genome Sequence of Entomortierella parvispora E1425, a Mucoromycotan Fungus Associated with Burkholderiaceae-Related Endosymbiotic Bacteria.</title>
        <authorList>
            <person name="Herlambang A."/>
            <person name="Guo Y."/>
            <person name="Takashima Y."/>
            <person name="Narisawa K."/>
            <person name="Ohta H."/>
            <person name="Nishizawa T."/>
        </authorList>
    </citation>
    <scope>NUCLEOTIDE SEQUENCE</scope>
    <source>
        <strain evidence="5">E1425</strain>
    </source>
</reference>
<dbReference type="AlphaFoldDB" id="A0A9P3LUA5"/>
<feature type="region of interest" description="Disordered" evidence="4">
    <location>
        <begin position="144"/>
        <end position="166"/>
    </location>
</feature>
<feature type="repeat" description="ANK" evidence="3">
    <location>
        <begin position="44"/>
        <end position="77"/>
    </location>
</feature>
<dbReference type="GO" id="GO:0085020">
    <property type="term" value="P:protein K6-linked ubiquitination"/>
    <property type="evidence" value="ECO:0007669"/>
    <property type="project" value="TreeGrafter"/>
</dbReference>
<evidence type="ECO:0000256" key="4">
    <source>
        <dbReference type="SAM" id="MobiDB-lite"/>
    </source>
</evidence>
<keyword evidence="6" id="KW-1185">Reference proteome</keyword>
<dbReference type="Gene3D" id="1.25.40.20">
    <property type="entry name" value="Ankyrin repeat-containing domain"/>
    <property type="match status" value="2"/>
</dbReference>
<keyword evidence="2 3" id="KW-0040">ANK repeat</keyword>
<protein>
    <recommendedName>
        <fullName evidence="7">Ankyrin</fullName>
    </recommendedName>
</protein>
<dbReference type="SUPFAM" id="SSF48403">
    <property type="entry name" value="Ankyrin repeat"/>
    <property type="match status" value="1"/>
</dbReference>
<gene>
    <name evidence="5" type="ORF">EMPS_03127</name>
</gene>
<accession>A0A9P3LUA5</accession>
<name>A0A9P3LUA5_9FUNG</name>
<evidence type="ECO:0000313" key="5">
    <source>
        <dbReference type="EMBL" id="GJJ70777.1"/>
    </source>
</evidence>
<dbReference type="EMBL" id="BQFW01000004">
    <property type="protein sequence ID" value="GJJ70777.1"/>
    <property type="molecule type" value="Genomic_DNA"/>
</dbReference>
<dbReference type="InterPro" id="IPR002110">
    <property type="entry name" value="Ankyrin_rpt"/>
</dbReference>
<evidence type="ECO:0000313" key="6">
    <source>
        <dbReference type="Proteomes" id="UP000827284"/>
    </source>
</evidence>
<dbReference type="Proteomes" id="UP000827284">
    <property type="component" value="Unassembled WGS sequence"/>
</dbReference>
<dbReference type="Pfam" id="PF13637">
    <property type="entry name" value="Ank_4"/>
    <property type="match status" value="1"/>
</dbReference>
<dbReference type="SMART" id="SM00248">
    <property type="entry name" value="ANK"/>
    <property type="match status" value="3"/>
</dbReference>
<dbReference type="OrthoDB" id="9995210at2759"/>
<sequence>MSDDEGASNNELLLAACREDNLGLLDEVLSSEPDSFSINHTDGLGNSALHYAAKYASTDCLEILLYFDGIDINIKNRLEWETPLHKAVAYEDPETALTMTRLLVEAGASTTALNKQKQTPADKAPSDTHGEVKEYLETVRIGSNYDARDIPADDDDDSDGVASDED</sequence>
<evidence type="ECO:0000256" key="1">
    <source>
        <dbReference type="ARBA" id="ARBA00022737"/>
    </source>
</evidence>
<feature type="region of interest" description="Disordered" evidence="4">
    <location>
        <begin position="111"/>
        <end position="132"/>
    </location>
</feature>
<dbReference type="InterPro" id="IPR036770">
    <property type="entry name" value="Ankyrin_rpt-contain_sf"/>
</dbReference>
<dbReference type="GO" id="GO:0004842">
    <property type="term" value="F:ubiquitin-protein transferase activity"/>
    <property type="evidence" value="ECO:0007669"/>
    <property type="project" value="TreeGrafter"/>
</dbReference>
<feature type="compositionally biased region" description="Acidic residues" evidence="4">
    <location>
        <begin position="152"/>
        <end position="166"/>
    </location>
</feature>
<dbReference type="PANTHER" id="PTHR24171">
    <property type="entry name" value="ANKYRIN REPEAT DOMAIN-CONTAINING PROTEIN 39-RELATED"/>
    <property type="match status" value="1"/>
</dbReference>
<comment type="caution">
    <text evidence="5">The sequence shown here is derived from an EMBL/GenBank/DDBJ whole genome shotgun (WGS) entry which is preliminary data.</text>
</comment>
<keyword evidence="1" id="KW-0677">Repeat</keyword>
<dbReference type="PROSITE" id="PS50088">
    <property type="entry name" value="ANK_REPEAT"/>
    <property type="match status" value="2"/>
</dbReference>
<reference evidence="5" key="1">
    <citation type="submission" date="2021-11" db="EMBL/GenBank/DDBJ databases">
        <authorList>
            <person name="Herlambang A."/>
            <person name="Guo Y."/>
            <person name="Takashima Y."/>
            <person name="Nishizawa T."/>
        </authorList>
    </citation>
    <scope>NUCLEOTIDE SEQUENCE</scope>
    <source>
        <strain evidence="5">E1425</strain>
    </source>
</reference>
<organism evidence="5 6">
    <name type="scientific">Entomortierella parvispora</name>
    <dbReference type="NCBI Taxonomy" id="205924"/>
    <lineage>
        <taxon>Eukaryota</taxon>
        <taxon>Fungi</taxon>
        <taxon>Fungi incertae sedis</taxon>
        <taxon>Mucoromycota</taxon>
        <taxon>Mortierellomycotina</taxon>
        <taxon>Mortierellomycetes</taxon>
        <taxon>Mortierellales</taxon>
        <taxon>Mortierellaceae</taxon>
        <taxon>Entomortierella</taxon>
    </lineage>
</organism>
<feature type="repeat" description="ANK" evidence="3">
    <location>
        <begin position="79"/>
        <end position="115"/>
    </location>
</feature>
<evidence type="ECO:0000256" key="3">
    <source>
        <dbReference type="PROSITE-ProRule" id="PRU00023"/>
    </source>
</evidence>
<dbReference type="PANTHER" id="PTHR24171:SF8">
    <property type="entry name" value="BRCA1-ASSOCIATED RING DOMAIN PROTEIN 1"/>
    <property type="match status" value="1"/>
</dbReference>